<evidence type="ECO:0000256" key="2">
    <source>
        <dbReference type="ARBA" id="ARBA00022679"/>
    </source>
</evidence>
<accession>A0AAU8DSD3</accession>
<protein>
    <submittedName>
        <fullName evidence="6">Glycosyltransferase</fullName>
        <ecNumber evidence="6">2.4.-.-</ecNumber>
    </submittedName>
</protein>
<keyword evidence="3" id="KW-0862">Zinc</keyword>
<evidence type="ECO:0000256" key="1">
    <source>
        <dbReference type="ARBA" id="ARBA00022676"/>
    </source>
</evidence>
<evidence type="ECO:0000313" key="6">
    <source>
        <dbReference type="EMBL" id="XCG64906.1"/>
    </source>
</evidence>
<dbReference type="SUPFAM" id="SSF53756">
    <property type="entry name" value="UDP-Glycosyltransferase/glycogen phosphorylase"/>
    <property type="match status" value="1"/>
</dbReference>
<organism evidence="6">
    <name type="scientific">Nakamurella sp. A5-74</name>
    <dbReference type="NCBI Taxonomy" id="3158264"/>
    <lineage>
        <taxon>Bacteria</taxon>
        <taxon>Bacillati</taxon>
        <taxon>Actinomycetota</taxon>
        <taxon>Actinomycetes</taxon>
        <taxon>Nakamurellales</taxon>
        <taxon>Nakamurellaceae</taxon>
        <taxon>Nakamurella</taxon>
    </lineage>
</organism>
<keyword evidence="1 6" id="KW-0328">Glycosyltransferase</keyword>
<name>A0AAU8DSD3_9ACTN</name>
<evidence type="ECO:0000256" key="3">
    <source>
        <dbReference type="ARBA" id="ARBA00022833"/>
    </source>
</evidence>
<reference evidence="6" key="1">
    <citation type="submission" date="2024-05" db="EMBL/GenBank/DDBJ databases">
        <authorList>
            <person name="Cai S.Y."/>
            <person name="Jin L.M."/>
            <person name="Li H.R."/>
        </authorList>
    </citation>
    <scope>NUCLEOTIDE SEQUENCE</scope>
    <source>
        <strain evidence="6">A5-74</strain>
    </source>
</reference>
<dbReference type="Gene3D" id="3.40.50.2000">
    <property type="entry name" value="Glycogen Phosphorylase B"/>
    <property type="match status" value="2"/>
</dbReference>
<dbReference type="Pfam" id="PF02585">
    <property type="entry name" value="PIG-L"/>
    <property type="match status" value="1"/>
</dbReference>
<dbReference type="InterPro" id="IPR028098">
    <property type="entry name" value="Glyco_trans_4-like_N"/>
</dbReference>
<dbReference type="EC" id="2.4.-.-" evidence="6"/>
<sequence>MHTSPADPPGRGDAGGMNVHLQELSAALVALGWEVDVLTRRVAAEQQEIRELAGGARLIAIPAGPADPVAKTELATLVGEFASAAGDLARRRSYDVVHSHYWLSGVAGLAIARAADAPHVLNLHTVAAMKNAALAPGDAPERPERLRWEADLVRASAVTVTGTRAERRTIESAYGAEPERVRVIPPGVDLRAFSPQRSGAVVTELAADPSIPAATIDVLRRGGQLVMIARVQPLKGHDIAIRALAAIAPERRPPLVLAGDTSPGHQDFRDRLQAWVIELGLEDLVHFLPAVSRRSAADLLAGAAVLLAPSRSETFGLITLEAAASGTPVIASRVDGLAEAVAEGRSGELVDGFAPADWAGHIDGLLSDPSRLRALGESAREYAHGFGWDRVAAATAEVYQSVIARHPLTVARDGAQPDPTRGPAPDPTFGLVGRHVLFLHAHPDDETIATGGTIARLLAAGTTVSVLTATRGECGESAPGAAPENAGADALVVLRLRELAGALAELGVQQHFWLGTRPARAGNDPDGGERRYSDSGMQWAPDGWAVPAPDVPDTALSLADPDEITADVLALIRAIGPELVVSYDARGGYGHPDHVSLHRAGRAAAALAGVGFAECLPGPPEHRDGTVEDPSDGTAGEVVAVDVRAHRAQVVRALRWYRSQLIEVADDHIVHVGGQRQQLPSVEYFRIR</sequence>
<dbReference type="Pfam" id="PF00534">
    <property type="entry name" value="Glycos_transf_1"/>
    <property type="match status" value="1"/>
</dbReference>
<proteinExistence type="predicted"/>
<evidence type="ECO:0000259" key="5">
    <source>
        <dbReference type="Pfam" id="PF13439"/>
    </source>
</evidence>
<dbReference type="InterPro" id="IPR001296">
    <property type="entry name" value="Glyco_trans_1"/>
</dbReference>
<dbReference type="RefSeq" id="WP_353650518.1">
    <property type="nucleotide sequence ID" value="NZ_CP159218.1"/>
</dbReference>
<dbReference type="PANTHER" id="PTHR45947">
    <property type="entry name" value="SULFOQUINOVOSYL TRANSFERASE SQD2"/>
    <property type="match status" value="1"/>
</dbReference>
<dbReference type="PANTHER" id="PTHR45947:SF3">
    <property type="entry name" value="SULFOQUINOVOSYL TRANSFERASE SQD2"/>
    <property type="match status" value="1"/>
</dbReference>
<keyword evidence="2 6" id="KW-0808">Transferase</keyword>
<dbReference type="GO" id="GO:0016757">
    <property type="term" value="F:glycosyltransferase activity"/>
    <property type="evidence" value="ECO:0007669"/>
    <property type="project" value="UniProtKB-KW"/>
</dbReference>
<evidence type="ECO:0000259" key="4">
    <source>
        <dbReference type="Pfam" id="PF00534"/>
    </source>
</evidence>
<dbReference type="InterPro" id="IPR024078">
    <property type="entry name" value="LmbE-like_dom_sf"/>
</dbReference>
<dbReference type="SUPFAM" id="SSF102588">
    <property type="entry name" value="LmbE-like"/>
    <property type="match status" value="1"/>
</dbReference>
<dbReference type="GO" id="GO:0016137">
    <property type="term" value="P:glycoside metabolic process"/>
    <property type="evidence" value="ECO:0007669"/>
    <property type="project" value="UniProtKB-ARBA"/>
</dbReference>
<feature type="domain" description="Glycosyltransferase subfamily 4-like N-terminal" evidence="5">
    <location>
        <begin position="15"/>
        <end position="190"/>
    </location>
</feature>
<dbReference type="Pfam" id="PF13439">
    <property type="entry name" value="Glyco_transf_4"/>
    <property type="match status" value="1"/>
</dbReference>
<dbReference type="Gene3D" id="3.40.50.10320">
    <property type="entry name" value="LmbE-like"/>
    <property type="match status" value="1"/>
</dbReference>
<gene>
    <name evidence="6" type="ORF">ABLG96_06235</name>
</gene>
<dbReference type="GO" id="GO:1901137">
    <property type="term" value="P:carbohydrate derivative biosynthetic process"/>
    <property type="evidence" value="ECO:0007669"/>
    <property type="project" value="UniProtKB-ARBA"/>
</dbReference>
<dbReference type="EMBL" id="CP159218">
    <property type="protein sequence ID" value="XCG64906.1"/>
    <property type="molecule type" value="Genomic_DNA"/>
</dbReference>
<feature type="domain" description="Glycosyl transferase family 1" evidence="4">
    <location>
        <begin position="225"/>
        <end position="381"/>
    </location>
</feature>
<dbReference type="InterPro" id="IPR050194">
    <property type="entry name" value="Glycosyltransferase_grp1"/>
</dbReference>
<dbReference type="AlphaFoldDB" id="A0AAU8DSD3"/>
<dbReference type="InterPro" id="IPR003737">
    <property type="entry name" value="GlcNAc_PI_deacetylase-related"/>
</dbReference>